<dbReference type="GO" id="GO:0006297">
    <property type="term" value="P:nucleotide-excision repair, DNA gap filling"/>
    <property type="evidence" value="ECO:0007669"/>
    <property type="project" value="TreeGrafter"/>
</dbReference>
<feature type="compositionally biased region" description="Low complexity" evidence="2">
    <location>
        <begin position="151"/>
        <end position="162"/>
    </location>
</feature>
<dbReference type="AlphaFoldDB" id="A0AAD3DX27"/>
<feature type="compositionally biased region" description="Low complexity" evidence="2">
    <location>
        <begin position="169"/>
        <end position="192"/>
    </location>
</feature>
<dbReference type="Pfam" id="PF04675">
    <property type="entry name" value="DNA_ligase_A_N"/>
    <property type="match status" value="1"/>
</dbReference>
<accession>A0AAD3DX27</accession>
<sequence length="221" mass="23409">MEPLRAMDIRFGALTTLLDDIKGRKRAAKVKRLQRFFTALSKNNDGDDLYGLFRLLLPKLDHERGFYGIKEYRLASLLATALGASHPRARTARQHWRQLAHRGRCKFPDVMQQVLLDAYCPAHLPPGEEGLTVGEVNAALDRLAALAAAPAAGGQQQQQQQPETTIRTAAAASGTAGVPAAAAAAATGAAAGAGAGPPPHPPPHHPAQQPPPLPPAPPLHL</sequence>
<dbReference type="GO" id="GO:0003910">
    <property type="term" value="F:DNA ligase (ATP) activity"/>
    <property type="evidence" value="ECO:0007669"/>
    <property type="project" value="InterPro"/>
</dbReference>
<dbReference type="InterPro" id="IPR012308">
    <property type="entry name" value="DNA_ligase_ATP-dep_N"/>
</dbReference>
<dbReference type="PANTHER" id="PTHR45997">
    <property type="entry name" value="DNA LIGASE 4"/>
    <property type="match status" value="1"/>
</dbReference>
<proteinExistence type="predicted"/>
<dbReference type="GO" id="GO:0005524">
    <property type="term" value="F:ATP binding"/>
    <property type="evidence" value="ECO:0007669"/>
    <property type="project" value="InterPro"/>
</dbReference>
<dbReference type="GO" id="GO:0006303">
    <property type="term" value="P:double-strand break repair via nonhomologous end joining"/>
    <property type="evidence" value="ECO:0007669"/>
    <property type="project" value="TreeGrafter"/>
</dbReference>
<feature type="non-terminal residue" evidence="4">
    <location>
        <position position="221"/>
    </location>
</feature>
<protein>
    <recommendedName>
        <fullName evidence="3">DNA ligase ATP-dependent N-terminal domain-containing protein</fullName>
    </recommendedName>
</protein>
<feature type="domain" description="DNA ligase ATP-dependent N-terminal" evidence="3">
    <location>
        <begin position="11"/>
        <end position="160"/>
    </location>
</feature>
<dbReference type="PANTHER" id="PTHR45997:SF1">
    <property type="entry name" value="DNA LIGASE 4"/>
    <property type="match status" value="1"/>
</dbReference>
<dbReference type="EMBL" id="BMAR01000032">
    <property type="protein sequence ID" value="GFR49646.1"/>
    <property type="molecule type" value="Genomic_DNA"/>
</dbReference>
<evidence type="ECO:0000313" key="5">
    <source>
        <dbReference type="Proteomes" id="UP001054857"/>
    </source>
</evidence>
<dbReference type="GO" id="GO:0006310">
    <property type="term" value="P:DNA recombination"/>
    <property type="evidence" value="ECO:0007669"/>
    <property type="project" value="InterPro"/>
</dbReference>
<evidence type="ECO:0000256" key="1">
    <source>
        <dbReference type="ARBA" id="ARBA00022598"/>
    </source>
</evidence>
<dbReference type="GO" id="GO:0003677">
    <property type="term" value="F:DNA binding"/>
    <property type="evidence" value="ECO:0007669"/>
    <property type="project" value="InterPro"/>
</dbReference>
<gene>
    <name evidence="4" type="ORF">Agub_g11709</name>
</gene>
<dbReference type="GO" id="GO:0032807">
    <property type="term" value="C:DNA ligase IV complex"/>
    <property type="evidence" value="ECO:0007669"/>
    <property type="project" value="TreeGrafter"/>
</dbReference>
<dbReference type="InterPro" id="IPR036599">
    <property type="entry name" value="DNA_ligase_N_sf"/>
</dbReference>
<keyword evidence="1" id="KW-0436">Ligase</keyword>
<evidence type="ECO:0000313" key="4">
    <source>
        <dbReference type="EMBL" id="GFR49646.1"/>
    </source>
</evidence>
<dbReference type="Proteomes" id="UP001054857">
    <property type="component" value="Unassembled WGS sequence"/>
</dbReference>
<evidence type="ECO:0000259" key="3">
    <source>
        <dbReference type="Pfam" id="PF04675"/>
    </source>
</evidence>
<comment type="caution">
    <text evidence="4">The sequence shown here is derived from an EMBL/GenBank/DDBJ whole genome shotgun (WGS) entry which is preliminary data.</text>
</comment>
<reference evidence="4 5" key="1">
    <citation type="journal article" date="2021" name="Sci. Rep.">
        <title>Genome sequencing of the multicellular alga Astrephomene provides insights into convergent evolution of germ-soma differentiation.</title>
        <authorList>
            <person name="Yamashita S."/>
            <person name="Yamamoto K."/>
            <person name="Matsuzaki R."/>
            <person name="Suzuki S."/>
            <person name="Yamaguchi H."/>
            <person name="Hirooka S."/>
            <person name="Minakuchi Y."/>
            <person name="Miyagishima S."/>
            <person name="Kawachi M."/>
            <person name="Toyoda A."/>
            <person name="Nozaki H."/>
        </authorList>
    </citation>
    <scope>NUCLEOTIDE SEQUENCE [LARGE SCALE GENOMIC DNA]</scope>
    <source>
        <strain evidence="4 5">NIES-4017</strain>
    </source>
</reference>
<name>A0AAD3DX27_9CHLO</name>
<feature type="region of interest" description="Disordered" evidence="2">
    <location>
        <begin position="151"/>
        <end position="221"/>
    </location>
</feature>
<dbReference type="InterPro" id="IPR029710">
    <property type="entry name" value="LIG4"/>
</dbReference>
<organism evidence="4 5">
    <name type="scientific">Astrephomene gubernaculifera</name>
    <dbReference type="NCBI Taxonomy" id="47775"/>
    <lineage>
        <taxon>Eukaryota</taxon>
        <taxon>Viridiplantae</taxon>
        <taxon>Chlorophyta</taxon>
        <taxon>core chlorophytes</taxon>
        <taxon>Chlorophyceae</taxon>
        <taxon>CS clade</taxon>
        <taxon>Chlamydomonadales</taxon>
        <taxon>Astrephomenaceae</taxon>
        <taxon>Astrephomene</taxon>
    </lineage>
</organism>
<feature type="compositionally biased region" description="Pro residues" evidence="2">
    <location>
        <begin position="196"/>
        <end position="221"/>
    </location>
</feature>
<evidence type="ECO:0000256" key="2">
    <source>
        <dbReference type="SAM" id="MobiDB-lite"/>
    </source>
</evidence>
<dbReference type="Gene3D" id="1.10.3260.10">
    <property type="entry name" value="DNA ligase, ATP-dependent, N-terminal domain"/>
    <property type="match status" value="1"/>
</dbReference>
<keyword evidence="5" id="KW-1185">Reference proteome</keyword>